<sequence length="226" mass="23860">MVSAASPGGRPGAAAPPASPRRRDAAATHALLLRTAERLFAERGVHAVSNRRIAEAAGQGSNSAVGYHIGTKADLVAEIIRAHAVPMDRMRERMLVRAERSPDPRARIACLVVPVTRHLAELGVPSWYARFAAQISVDPGLRTVAVNEATSTPAMRRTMDAVLACVPGEAASLRAGMVRHLIIHTCADREQELADGNAPATGTWPRTGALLIDAIAALLAAREDPA</sequence>
<dbReference type="EMBL" id="JBIAZU010000001">
    <property type="protein sequence ID" value="MFF5288439.1"/>
    <property type="molecule type" value="Genomic_DNA"/>
</dbReference>
<keyword evidence="3" id="KW-0804">Transcription</keyword>
<keyword evidence="7" id="KW-1185">Reference proteome</keyword>
<dbReference type="RefSeq" id="WP_063713558.1">
    <property type="nucleotide sequence ID" value="NZ_JBIAZU010000001.1"/>
</dbReference>
<comment type="caution">
    <text evidence="6">The sequence shown here is derived from an EMBL/GenBank/DDBJ whole genome shotgun (WGS) entry which is preliminary data.</text>
</comment>
<dbReference type="PANTHER" id="PTHR30055">
    <property type="entry name" value="HTH-TYPE TRANSCRIPTIONAL REGULATOR RUTR"/>
    <property type="match status" value="1"/>
</dbReference>
<dbReference type="Proteomes" id="UP001602245">
    <property type="component" value="Unassembled WGS sequence"/>
</dbReference>
<keyword evidence="2" id="KW-0238">DNA-binding</keyword>
<dbReference type="InterPro" id="IPR050109">
    <property type="entry name" value="HTH-type_TetR-like_transc_reg"/>
</dbReference>
<dbReference type="InterPro" id="IPR009057">
    <property type="entry name" value="Homeodomain-like_sf"/>
</dbReference>
<reference evidence="6 7" key="1">
    <citation type="submission" date="2024-10" db="EMBL/GenBank/DDBJ databases">
        <title>The Natural Products Discovery Center: Release of the First 8490 Sequenced Strains for Exploring Actinobacteria Biosynthetic Diversity.</title>
        <authorList>
            <person name="Kalkreuter E."/>
            <person name="Kautsar S.A."/>
            <person name="Yang D."/>
            <person name="Bader C.D."/>
            <person name="Teijaro C.N."/>
            <person name="Fluegel L."/>
            <person name="Davis C.M."/>
            <person name="Simpson J.R."/>
            <person name="Lauterbach L."/>
            <person name="Steele A.D."/>
            <person name="Gui C."/>
            <person name="Meng S."/>
            <person name="Li G."/>
            <person name="Viehrig K."/>
            <person name="Ye F."/>
            <person name="Su P."/>
            <person name="Kiefer A.F."/>
            <person name="Nichols A."/>
            <person name="Cepeda A.J."/>
            <person name="Yan W."/>
            <person name="Fan B."/>
            <person name="Jiang Y."/>
            <person name="Adhikari A."/>
            <person name="Zheng C.-J."/>
            <person name="Schuster L."/>
            <person name="Cowan T.M."/>
            <person name="Smanski M.J."/>
            <person name="Chevrette M.G."/>
            <person name="De Carvalho L.P.S."/>
            <person name="Shen B."/>
        </authorList>
    </citation>
    <scope>NUCLEOTIDE SEQUENCE [LARGE SCALE GENOMIC DNA]</scope>
    <source>
        <strain evidence="6 7">NPDC000087</strain>
    </source>
</reference>
<evidence type="ECO:0000256" key="2">
    <source>
        <dbReference type="ARBA" id="ARBA00023125"/>
    </source>
</evidence>
<evidence type="ECO:0000256" key="4">
    <source>
        <dbReference type="SAM" id="MobiDB-lite"/>
    </source>
</evidence>
<evidence type="ECO:0000313" key="6">
    <source>
        <dbReference type="EMBL" id="MFF5288439.1"/>
    </source>
</evidence>
<dbReference type="InterPro" id="IPR001647">
    <property type="entry name" value="HTH_TetR"/>
</dbReference>
<proteinExistence type="predicted"/>
<evidence type="ECO:0000259" key="5">
    <source>
        <dbReference type="Pfam" id="PF00440"/>
    </source>
</evidence>
<evidence type="ECO:0000313" key="7">
    <source>
        <dbReference type="Proteomes" id="UP001602245"/>
    </source>
</evidence>
<feature type="domain" description="HTH tetR-type" evidence="5">
    <location>
        <begin position="32"/>
        <end position="79"/>
    </location>
</feature>
<evidence type="ECO:0000256" key="1">
    <source>
        <dbReference type="ARBA" id="ARBA00023015"/>
    </source>
</evidence>
<keyword evidence="1" id="KW-0805">Transcription regulation</keyword>
<dbReference type="SUPFAM" id="SSF46689">
    <property type="entry name" value="Homeodomain-like"/>
    <property type="match status" value="1"/>
</dbReference>
<protein>
    <submittedName>
        <fullName evidence="6">TetR/AcrR family transcriptional regulator</fullName>
    </submittedName>
</protein>
<organism evidence="6 7">
    <name type="scientific">Paractinoplanes globisporus</name>
    <dbReference type="NCBI Taxonomy" id="113565"/>
    <lineage>
        <taxon>Bacteria</taxon>
        <taxon>Bacillati</taxon>
        <taxon>Actinomycetota</taxon>
        <taxon>Actinomycetes</taxon>
        <taxon>Micromonosporales</taxon>
        <taxon>Micromonosporaceae</taxon>
        <taxon>Paractinoplanes</taxon>
    </lineage>
</organism>
<feature type="compositionally biased region" description="Low complexity" evidence="4">
    <location>
        <begin position="1"/>
        <end position="16"/>
    </location>
</feature>
<evidence type="ECO:0000256" key="3">
    <source>
        <dbReference type="ARBA" id="ARBA00023163"/>
    </source>
</evidence>
<feature type="region of interest" description="Disordered" evidence="4">
    <location>
        <begin position="1"/>
        <end position="25"/>
    </location>
</feature>
<dbReference type="PANTHER" id="PTHR30055:SF234">
    <property type="entry name" value="HTH-TYPE TRANSCRIPTIONAL REGULATOR BETI"/>
    <property type="match status" value="1"/>
</dbReference>
<dbReference type="Pfam" id="PF00440">
    <property type="entry name" value="TetR_N"/>
    <property type="match status" value="1"/>
</dbReference>
<name>A0ABW6W566_9ACTN</name>
<gene>
    <name evidence="6" type="ORF">ACFY35_03310</name>
</gene>
<dbReference type="Gene3D" id="1.10.357.10">
    <property type="entry name" value="Tetracycline Repressor, domain 2"/>
    <property type="match status" value="1"/>
</dbReference>
<accession>A0ABW6W566</accession>